<gene>
    <name evidence="2" type="ORF">Mal52_39100</name>
</gene>
<evidence type="ECO:0000313" key="3">
    <source>
        <dbReference type="Proteomes" id="UP000319383"/>
    </source>
</evidence>
<name>A0A517ZSE5_9PLAN</name>
<dbReference type="RefSeq" id="WP_145377799.1">
    <property type="nucleotide sequence ID" value="NZ_CP036276.1"/>
</dbReference>
<evidence type="ECO:0008006" key="4">
    <source>
        <dbReference type="Google" id="ProtNLM"/>
    </source>
</evidence>
<organism evidence="2 3">
    <name type="scientific">Symmachiella dynata</name>
    <dbReference type="NCBI Taxonomy" id="2527995"/>
    <lineage>
        <taxon>Bacteria</taxon>
        <taxon>Pseudomonadati</taxon>
        <taxon>Planctomycetota</taxon>
        <taxon>Planctomycetia</taxon>
        <taxon>Planctomycetales</taxon>
        <taxon>Planctomycetaceae</taxon>
        <taxon>Symmachiella</taxon>
    </lineage>
</organism>
<evidence type="ECO:0000313" key="2">
    <source>
        <dbReference type="EMBL" id="QDU45416.1"/>
    </source>
</evidence>
<proteinExistence type="predicted"/>
<dbReference type="AlphaFoldDB" id="A0A517ZSE5"/>
<dbReference type="KEGG" id="sdyn:Mal52_39100"/>
<sequence length="334" mass="37096">MNRREKILAIVLLSAVGLWGARSLISDVLLAPINNRKAEITSLQSQIDKQNDQVNTILAATRKLANLKQQSLPPDHYEAAALYKNWLLEQAEQAEFKNIHVTRTRIVPTKETYAIIGMTVAAQGTLKQVADYLFAIQRADLLQKVRKVDLQSDKHEGEPALEVMIVIDALAINDATPRETLFEEGRAEAVSELMDGKTREQYALITDRNPFVRGYNGPPPPKVVEKPPEKDPEPEKPGIDAAEHVYLVGTVAKGDQWDALLYDRTTNSRTSLLEGKGFEVAGIKGTVLKIGSDYLTLQIDDAVWRLELGQNLRQIEKVEAVEAKPETPTTASVE</sequence>
<reference evidence="2 3" key="1">
    <citation type="submission" date="2019-02" db="EMBL/GenBank/DDBJ databases">
        <title>Deep-cultivation of Planctomycetes and their phenomic and genomic characterization uncovers novel biology.</title>
        <authorList>
            <person name="Wiegand S."/>
            <person name="Jogler M."/>
            <person name="Boedeker C."/>
            <person name="Pinto D."/>
            <person name="Vollmers J."/>
            <person name="Rivas-Marin E."/>
            <person name="Kohn T."/>
            <person name="Peeters S.H."/>
            <person name="Heuer A."/>
            <person name="Rast P."/>
            <person name="Oberbeckmann S."/>
            <person name="Bunk B."/>
            <person name="Jeske O."/>
            <person name="Meyerdierks A."/>
            <person name="Storesund J.E."/>
            <person name="Kallscheuer N."/>
            <person name="Luecker S."/>
            <person name="Lage O.M."/>
            <person name="Pohl T."/>
            <person name="Merkel B.J."/>
            <person name="Hornburger P."/>
            <person name="Mueller R.-W."/>
            <person name="Bruemmer F."/>
            <person name="Labrenz M."/>
            <person name="Spormann A.M."/>
            <person name="Op den Camp H."/>
            <person name="Overmann J."/>
            <person name="Amann R."/>
            <person name="Jetten M.S.M."/>
            <person name="Mascher T."/>
            <person name="Medema M.H."/>
            <person name="Devos D.P."/>
            <person name="Kaster A.-K."/>
            <person name="Ovreas L."/>
            <person name="Rohde M."/>
            <person name="Galperin M.Y."/>
            <person name="Jogler C."/>
        </authorList>
    </citation>
    <scope>NUCLEOTIDE SEQUENCE [LARGE SCALE GENOMIC DNA]</scope>
    <source>
        <strain evidence="2 3">Mal52</strain>
    </source>
</reference>
<evidence type="ECO:0000256" key="1">
    <source>
        <dbReference type="SAM" id="MobiDB-lite"/>
    </source>
</evidence>
<accession>A0A517ZSE5</accession>
<protein>
    <recommendedName>
        <fullName evidence="4">Pilus assembly protein, PilO</fullName>
    </recommendedName>
</protein>
<dbReference type="Proteomes" id="UP000319383">
    <property type="component" value="Chromosome"/>
</dbReference>
<dbReference type="EMBL" id="CP036276">
    <property type="protein sequence ID" value="QDU45416.1"/>
    <property type="molecule type" value="Genomic_DNA"/>
</dbReference>
<feature type="region of interest" description="Disordered" evidence="1">
    <location>
        <begin position="215"/>
        <end position="236"/>
    </location>
</feature>
<keyword evidence="3" id="KW-1185">Reference proteome</keyword>
<feature type="compositionally biased region" description="Basic and acidic residues" evidence="1">
    <location>
        <begin position="223"/>
        <end position="236"/>
    </location>
</feature>